<sequence length="520" mass="58324">MRNNSEDFIGELLFTTFEDAEQSGQKKLDVNLLLNSCDSPETLFLSIAPHLFSSDPQHQESAQALLESIIAYKPILLPRATSCILKQIQDSLKDDGNNDLNISSNFLKLLLLQLQHSDMKVVKDAVASILCIVSHRPNFIPAILQELLVQKSTLLSLEKSTVMIRTYTLIFDIVEITYKNRLTVLQREYQPQNTFTAEWNSLMESFMKGISSDEDPLMQMSLLELLEQHCTRNPTSSDECSFLLLWMNSNHLLNKVLLHMVGFPNLKEMHPFCAGAALRLLGMMMATSTSDSDVVMEGAEDMNKSFVDILIHYGRLMNGEVEKIGYIDGMTTWISSCVNLKLVMENDELMEEWLSLRRGSSKLKAVVINSVAKVLLTNLVADGDDEEKTSDDLKMKLYKSIGTVNDVGSNHDSTEIIMTYVKGQVGELRFAAYDLLTAVANLNKAKGAHVLMNFGGFFEFLINRNQETVKEGKELKFALVKAIWDSEVKGLLADNIVKVLAKVVSDGPYFVARVRDVALE</sequence>
<name>A0AAD3CGN0_9STRA</name>
<dbReference type="PANTHER" id="PTHR13554">
    <property type="entry name" value="26S PROTEASOME NON-ATPASE REGULATORY SUBUNIT 5-RELATED"/>
    <property type="match status" value="1"/>
</dbReference>
<dbReference type="GO" id="GO:0043248">
    <property type="term" value="P:proteasome assembly"/>
    <property type="evidence" value="ECO:0007669"/>
    <property type="project" value="InterPro"/>
</dbReference>
<dbReference type="GO" id="GO:0005829">
    <property type="term" value="C:cytosol"/>
    <property type="evidence" value="ECO:0007669"/>
    <property type="project" value="TreeGrafter"/>
</dbReference>
<comment type="caution">
    <text evidence="1">The sequence shown here is derived from an EMBL/GenBank/DDBJ whole genome shotgun (WGS) entry which is preliminary data.</text>
</comment>
<dbReference type="Pfam" id="PF10508">
    <property type="entry name" value="Proteasom_PSMB"/>
    <property type="match status" value="1"/>
</dbReference>
<keyword evidence="2" id="KW-1185">Reference proteome</keyword>
<accession>A0AAD3CGN0</accession>
<dbReference type="Proteomes" id="UP001054902">
    <property type="component" value="Unassembled WGS sequence"/>
</dbReference>
<dbReference type="EMBL" id="BLLK01000022">
    <property type="protein sequence ID" value="GFH45762.1"/>
    <property type="molecule type" value="Genomic_DNA"/>
</dbReference>
<proteinExistence type="predicted"/>
<dbReference type="SUPFAM" id="SSF48371">
    <property type="entry name" value="ARM repeat"/>
    <property type="match status" value="1"/>
</dbReference>
<evidence type="ECO:0008006" key="3">
    <source>
        <dbReference type="Google" id="ProtNLM"/>
    </source>
</evidence>
<dbReference type="PANTHER" id="PTHR13554:SF10">
    <property type="entry name" value="26S PROTEASOME NON-ATPASE REGULATORY SUBUNIT 5"/>
    <property type="match status" value="1"/>
</dbReference>
<protein>
    <recommendedName>
        <fullName evidence="3">26S proteasome non-ATPase regulatory subunit 5</fullName>
    </recommendedName>
</protein>
<evidence type="ECO:0000313" key="1">
    <source>
        <dbReference type="EMBL" id="GFH45762.1"/>
    </source>
</evidence>
<dbReference type="InterPro" id="IPR019538">
    <property type="entry name" value="PSMD5"/>
</dbReference>
<gene>
    <name evidence="1" type="ORF">CTEN210_02236</name>
</gene>
<evidence type="ECO:0000313" key="2">
    <source>
        <dbReference type="Proteomes" id="UP001054902"/>
    </source>
</evidence>
<dbReference type="AlphaFoldDB" id="A0AAD3CGN0"/>
<reference evidence="1 2" key="1">
    <citation type="journal article" date="2021" name="Sci. Rep.">
        <title>The genome of the diatom Chaetoceros tenuissimus carries an ancient integrated fragment of an extant virus.</title>
        <authorList>
            <person name="Hongo Y."/>
            <person name="Kimura K."/>
            <person name="Takaki Y."/>
            <person name="Yoshida Y."/>
            <person name="Baba S."/>
            <person name="Kobayashi G."/>
            <person name="Nagasaki K."/>
            <person name="Hano T."/>
            <person name="Tomaru Y."/>
        </authorList>
    </citation>
    <scope>NUCLEOTIDE SEQUENCE [LARGE SCALE GENOMIC DNA]</scope>
    <source>
        <strain evidence="1 2">NIES-3715</strain>
    </source>
</reference>
<organism evidence="1 2">
    <name type="scientific">Chaetoceros tenuissimus</name>
    <dbReference type="NCBI Taxonomy" id="426638"/>
    <lineage>
        <taxon>Eukaryota</taxon>
        <taxon>Sar</taxon>
        <taxon>Stramenopiles</taxon>
        <taxon>Ochrophyta</taxon>
        <taxon>Bacillariophyta</taxon>
        <taxon>Coscinodiscophyceae</taxon>
        <taxon>Chaetocerotophycidae</taxon>
        <taxon>Chaetocerotales</taxon>
        <taxon>Chaetocerotaceae</taxon>
        <taxon>Chaetoceros</taxon>
    </lineage>
</organism>
<dbReference type="InterPro" id="IPR016024">
    <property type="entry name" value="ARM-type_fold"/>
</dbReference>